<keyword evidence="3 6" id="KW-0732">Signal</keyword>
<organism evidence="8">
    <name type="scientific">Amblyomma cajennense</name>
    <name type="common">Cayenne tick</name>
    <name type="synonym">Acarus cajennensis</name>
    <dbReference type="NCBI Taxonomy" id="34607"/>
    <lineage>
        <taxon>Eukaryota</taxon>
        <taxon>Metazoa</taxon>
        <taxon>Ecdysozoa</taxon>
        <taxon>Arthropoda</taxon>
        <taxon>Chelicerata</taxon>
        <taxon>Arachnida</taxon>
        <taxon>Acari</taxon>
        <taxon>Parasitiformes</taxon>
        <taxon>Ixodida</taxon>
        <taxon>Ixodoidea</taxon>
        <taxon>Ixodidae</taxon>
        <taxon>Amblyomminae</taxon>
        <taxon>Amblyomma</taxon>
    </lineage>
</organism>
<dbReference type="EMBL" id="GBBK01000021">
    <property type="protein sequence ID" value="JAC24461.1"/>
    <property type="molecule type" value="mRNA"/>
</dbReference>
<keyword evidence="5 6" id="KW-0325">Glycoprotein</keyword>
<dbReference type="Pfam" id="PF19429">
    <property type="entry name" value="EVA_Class_A"/>
    <property type="match status" value="1"/>
</dbReference>
<keyword evidence="2 6" id="KW-0964">Secreted</keyword>
<dbReference type="AlphaFoldDB" id="A0A023FRN5"/>
<dbReference type="Gene3D" id="2.30.130.100">
    <property type="match status" value="1"/>
</dbReference>
<evidence type="ECO:0000256" key="5">
    <source>
        <dbReference type="ARBA" id="ARBA00023180"/>
    </source>
</evidence>
<evidence type="ECO:0000256" key="3">
    <source>
        <dbReference type="ARBA" id="ARBA00022729"/>
    </source>
</evidence>
<sequence>MAFLWIFALAIVAVATAEEAPGPAPGCGEPEPTTPQPRKHGIVTNVNSCNSTILVWNGKEFPALCKVRCPHKSYRVSDFEPCLRFTNRRFLQERKDETPYKCKLGFCRHGTCITSEHSRKVPCKVPADRLDPSE</sequence>
<comment type="function">
    <text evidence="6">Salivary chemokine-binding protein which binds to host chemokines.</text>
</comment>
<dbReference type="GO" id="GO:0005576">
    <property type="term" value="C:extracellular region"/>
    <property type="evidence" value="ECO:0007669"/>
    <property type="project" value="UniProtKB-SubCell"/>
</dbReference>
<evidence type="ECO:0000256" key="7">
    <source>
        <dbReference type="SAM" id="SignalP"/>
    </source>
</evidence>
<reference evidence="8" key="1">
    <citation type="submission" date="2014-03" db="EMBL/GenBank/DDBJ databases">
        <title>The sialotranscriptome of Amblyomma triste, Amblyomma parvum and Amblyomma cajennense ticks, uncovered by 454-based RNA-seq.</title>
        <authorList>
            <person name="Garcia G.R."/>
            <person name="Gardinassi L.G."/>
            <person name="Ribeiro J.M."/>
            <person name="Anatriello E."/>
            <person name="Ferreira B.R."/>
            <person name="Moreira H.N."/>
            <person name="Mafra C."/>
            <person name="Olegario M.M."/>
            <person name="Szabo P.J."/>
            <person name="Miranda-Santos I.K."/>
            <person name="Maruyama S.R."/>
        </authorList>
    </citation>
    <scope>NUCLEOTIDE SEQUENCE</scope>
    <source>
        <strain evidence="8">Uberlandia</strain>
        <tissue evidence="8">Salivary glands</tissue>
    </source>
</reference>
<protein>
    <recommendedName>
        <fullName evidence="6">Evasin</fullName>
    </recommendedName>
</protein>
<evidence type="ECO:0000313" key="8">
    <source>
        <dbReference type="EMBL" id="JAC24461.1"/>
    </source>
</evidence>
<evidence type="ECO:0000256" key="4">
    <source>
        <dbReference type="ARBA" id="ARBA00023157"/>
    </source>
</evidence>
<comment type="subcellular location">
    <subcellularLocation>
        <location evidence="1 6">Secreted</location>
    </subcellularLocation>
</comment>
<evidence type="ECO:0000256" key="1">
    <source>
        <dbReference type="ARBA" id="ARBA00004613"/>
    </source>
</evidence>
<accession>A0A023FRN5</accession>
<feature type="signal peptide" evidence="7">
    <location>
        <begin position="1"/>
        <end position="17"/>
    </location>
</feature>
<keyword evidence="4 6" id="KW-1015">Disulfide bond</keyword>
<dbReference type="InterPro" id="IPR045797">
    <property type="entry name" value="EVA_Class_A"/>
</dbReference>
<evidence type="ECO:0000256" key="2">
    <source>
        <dbReference type="ARBA" id="ARBA00022525"/>
    </source>
</evidence>
<evidence type="ECO:0000256" key="6">
    <source>
        <dbReference type="RuleBase" id="RU369006"/>
    </source>
</evidence>
<name>A0A023FRN5_AMBCJ</name>
<proteinExistence type="evidence at transcript level"/>
<feature type="chain" id="PRO_5001517352" description="Evasin" evidence="7">
    <location>
        <begin position="18"/>
        <end position="134"/>
    </location>
</feature>
<dbReference type="GO" id="GO:0019957">
    <property type="term" value="F:C-C chemokine binding"/>
    <property type="evidence" value="ECO:0007669"/>
    <property type="project" value="InterPro"/>
</dbReference>